<evidence type="ECO:0000313" key="3">
    <source>
        <dbReference type="Proteomes" id="UP000241158"/>
    </source>
</evidence>
<accession>A0A2P7B2G0</accession>
<keyword evidence="2" id="KW-0808">Transferase</keyword>
<reference evidence="3" key="1">
    <citation type="submission" date="2017-11" db="EMBL/GenBank/DDBJ databases">
        <authorList>
            <person name="Kuznetsova I."/>
            <person name="Sazanova A."/>
            <person name="Chirak E."/>
            <person name="Safronova V."/>
            <person name="Willems A."/>
        </authorList>
    </citation>
    <scope>NUCLEOTIDE SEQUENCE [LARGE SCALE GENOMIC DNA]</scope>
    <source>
        <strain evidence="3">PEPV15</strain>
    </source>
</reference>
<dbReference type="Pfam" id="PF13302">
    <property type="entry name" value="Acetyltransf_3"/>
    <property type="match status" value="1"/>
</dbReference>
<proteinExistence type="predicted"/>
<comment type="caution">
    <text evidence="2">The sequence shown here is derived from an EMBL/GenBank/DDBJ whole genome shotgun (WGS) entry which is preliminary data.</text>
</comment>
<dbReference type="EMBL" id="PGGN01000001">
    <property type="protein sequence ID" value="PSH60653.1"/>
    <property type="molecule type" value="Genomic_DNA"/>
</dbReference>
<dbReference type="AlphaFoldDB" id="A0A2P7B2G0"/>
<keyword evidence="3" id="KW-1185">Reference proteome</keyword>
<dbReference type="Gene3D" id="3.40.630.30">
    <property type="match status" value="1"/>
</dbReference>
<organism evidence="2 3">
    <name type="scientific">Phyllobacterium endophyticum</name>
    <dbReference type="NCBI Taxonomy" id="1149773"/>
    <lineage>
        <taxon>Bacteria</taxon>
        <taxon>Pseudomonadati</taxon>
        <taxon>Pseudomonadota</taxon>
        <taxon>Alphaproteobacteria</taxon>
        <taxon>Hyphomicrobiales</taxon>
        <taxon>Phyllobacteriaceae</taxon>
        <taxon>Phyllobacterium</taxon>
    </lineage>
</organism>
<dbReference type="SUPFAM" id="SSF55729">
    <property type="entry name" value="Acyl-CoA N-acyltransferases (Nat)"/>
    <property type="match status" value="1"/>
</dbReference>
<dbReference type="PANTHER" id="PTHR43792">
    <property type="entry name" value="GNAT FAMILY, PUTATIVE (AFU_ORTHOLOGUE AFUA_3G00765)-RELATED-RELATED"/>
    <property type="match status" value="1"/>
</dbReference>
<dbReference type="InterPro" id="IPR051531">
    <property type="entry name" value="N-acetyltransferase"/>
</dbReference>
<evidence type="ECO:0000313" key="2">
    <source>
        <dbReference type="EMBL" id="PSH60653.1"/>
    </source>
</evidence>
<evidence type="ECO:0000259" key="1">
    <source>
        <dbReference type="PROSITE" id="PS51186"/>
    </source>
</evidence>
<dbReference type="PANTHER" id="PTHR43792:SF16">
    <property type="entry name" value="N-ACETYLTRANSFERASE DOMAIN-CONTAINING PROTEIN"/>
    <property type="match status" value="1"/>
</dbReference>
<gene>
    <name evidence="2" type="ORF">CU100_02775</name>
</gene>
<dbReference type="Proteomes" id="UP000241158">
    <property type="component" value="Unassembled WGS sequence"/>
</dbReference>
<dbReference type="GO" id="GO:0016747">
    <property type="term" value="F:acyltransferase activity, transferring groups other than amino-acyl groups"/>
    <property type="evidence" value="ECO:0007669"/>
    <property type="project" value="InterPro"/>
</dbReference>
<sequence length="175" mass="19909">MIPVLETERLILRAHKREDFEALHAMWAHPSVYRYISGKPSTREQSWARLLRYAGMWPLIGYGFWALEEKASGRFIGELGFGNFERDIEPRFGDTPEMGWVLAPEIHGKGYGSEAISRVVGWGEDTLKQNRALCIISPDNAASLRVAEKNGFSKMLETSYTGEQVMLLERPFGTR</sequence>
<protein>
    <submittedName>
        <fullName evidence="2">GNAT family N-acetyltransferase</fullName>
    </submittedName>
</protein>
<dbReference type="PROSITE" id="PS51186">
    <property type="entry name" value="GNAT"/>
    <property type="match status" value="1"/>
</dbReference>
<name>A0A2P7B2G0_9HYPH</name>
<dbReference type="OrthoDB" id="6293260at2"/>
<dbReference type="RefSeq" id="WP_106715014.1">
    <property type="nucleotide sequence ID" value="NZ_JACHXT010000002.1"/>
</dbReference>
<dbReference type="InterPro" id="IPR016181">
    <property type="entry name" value="Acyl_CoA_acyltransferase"/>
</dbReference>
<dbReference type="InterPro" id="IPR000182">
    <property type="entry name" value="GNAT_dom"/>
</dbReference>
<feature type="domain" description="N-acetyltransferase" evidence="1">
    <location>
        <begin position="10"/>
        <end position="171"/>
    </location>
</feature>